<feature type="non-terminal residue" evidence="2">
    <location>
        <position position="1"/>
    </location>
</feature>
<feature type="domain" description="Disease resistance protein winged helix" evidence="1">
    <location>
        <begin position="1"/>
        <end position="50"/>
    </location>
</feature>
<dbReference type="AlphaFoldDB" id="A0A1D1Y4J6"/>
<name>A0A1D1Y4J6_9ARAE</name>
<reference evidence="2" key="1">
    <citation type="submission" date="2015-07" db="EMBL/GenBank/DDBJ databases">
        <title>Transcriptome Assembly of Anthurium amnicola.</title>
        <authorList>
            <person name="Suzuki J."/>
        </authorList>
    </citation>
    <scope>NUCLEOTIDE SEQUENCE</scope>
</reference>
<evidence type="ECO:0000313" key="2">
    <source>
        <dbReference type="EMBL" id="JAT49580.1"/>
    </source>
</evidence>
<organism evidence="2">
    <name type="scientific">Anthurium amnicola</name>
    <dbReference type="NCBI Taxonomy" id="1678845"/>
    <lineage>
        <taxon>Eukaryota</taxon>
        <taxon>Viridiplantae</taxon>
        <taxon>Streptophyta</taxon>
        <taxon>Embryophyta</taxon>
        <taxon>Tracheophyta</taxon>
        <taxon>Spermatophyta</taxon>
        <taxon>Magnoliopsida</taxon>
        <taxon>Liliopsida</taxon>
        <taxon>Araceae</taxon>
        <taxon>Pothoideae</taxon>
        <taxon>Potheae</taxon>
        <taxon>Anthurium</taxon>
    </lineage>
</organism>
<proteinExistence type="predicted"/>
<accession>A0A1D1Y4J6</accession>
<evidence type="ECO:0000259" key="1">
    <source>
        <dbReference type="Pfam" id="PF23559"/>
    </source>
</evidence>
<dbReference type="Pfam" id="PF23559">
    <property type="entry name" value="WHD_DRP"/>
    <property type="match status" value="1"/>
</dbReference>
<dbReference type="EMBL" id="GDJX01018356">
    <property type="protein sequence ID" value="JAT49580.1"/>
    <property type="molecule type" value="Transcribed_RNA"/>
</dbReference>
<gene>
    <name evidence="2" type="primary">RPPL1_82</name>
    <name evidence="2" type="ORF">g.29122</name>
</gene>
<feature type="non-terminal residue" evidence="2">
    <location>
        <position position="100"/>
    </location>
</feature>
<dbReference type="InterPro" id="IPR058922">
    <property type="entry name" value="WHD_DRP"/>
</dbReference>
<sequence>AQGYIQPREDQSMEHIGSVFFHELCEMLLFQKYQSKLYHGVRYVMHDFIHGYAQKIFVEGRQDIVGVDREVPEKLRHLSLNCHEWDSILFKNLGKFKKLR</sequence>
<protein>
    <submittedName>
        <fullName evidence="2">Putative disease resistance RPP13-like protein 1</fullName>
    </submittedName>
</protein>